<keyword evidence="1" id="KW-1133">Transmembrane helix</keyword>
<keyword evidence="3" id="KW-1185">Reference proteome</keyword>
<evidence type="ECO:0000313" key="3">
    <source>
        <dbReference type="Proteomes" id="UP000269692"/>
    </source>
</evidence>
<name>A0A3L7AD68_9HYPH</name>
<feature type="transmembrane region" description="Helical" evidence="1">
    <location>
        <begin position="97"/>
        <end position="120"/>
    </location>
</feature>
<dbReference type="Proteomes" id="UP000269692">
    <property type="component" value="Unassembled WGS sequence"/>
</dbReference>
<sequence length="188" mass="20642">MPGVISIRLTHVSQLFNMLDPFPFRERDLAPEAEEYIAGWAEEMPARAPLAIVVHLPEAEAAGPDAQGLPEAIAHFFDYRRHETARELAQLFRVGRLSLVIGLGVLAVCLVAAQLVGHVLGEGTFAGILEESLVIVGWVANWRPIEIFLYEWWPLARRRDLFARLAAARVEVRAEGAAGSADARGVPS</sequence>
<dbReference type="EMBL" id="RCTF01000010">
    <property type="protein sequence ID" value="RLP77750.1"/>
    <property type="molecule type" value="Genomic_DNA"/>
</dbReference>
<accession>A0A3L7AD68</accession>
<organism evidence="2 3">
    <name type="scientific">Xanthobacter tagetidis</name>
    <dbReference type="NCBI Taxonomy" id="60216"/>
    <lineage>
        <taxon>Bacteria</taxon>
        <taxon>Pseudomonadati</taxon>
        <taxon>Pseudomonadota</taxon>
        <taxon>Alphaproteobacteria</taxon>
        <taxon>Hyphomicrobiales</taxon>
        <taxon>Xanthobacteraceae</taxon>
        <taxon>Xanthobacter</taxon>
    </lineage>
</organism>
<comment type="caution">
    <text evidence="2">The sequence shown here is derived from an EMBL/GenBank/DDBJ whole genome shotgun (WGS) entry which is preliminary data.</text>
</comment>
<keyword evidence="1" id="KW-0472">Membrane</keyword>
<reference evidence="2 3" key="1">
    <citation type="submission" date="2018-10" db="EMBL/GenBank/DDBJ databases">
        <title>Xanthobacter tagetidis genome sequencing and assembly.</title>
        <authorList>
            <person name="Maclea K.S."/>
            <person name="Goen A.E."/>
            <person name="Fatima S.A."/>
        </authorList>
    </citation>
    <scope>NUCLEOTIDE SEQUENCE [LARGE SCALE GENOMIC DNA]</scope>
    <source>
        <strain evidence="2 3">ATCC 700314</strain>
    </source>
</reference>
<dbReference type="AlphaFoldDB" id="A0A3L7AD68"/>
<keyword evidence="1" id="KW-0812">Transmembrane</keyword>
<protein>
    <submittedName>
        <fullName evidence="2">Uncharacterized protein</fullName>
    </submittedName>
</protein>
<proteinExistence type="predicted"/>
<evidence type="ECO:0000313" key="2">
    <source>
        <dbReference type="EMBL" id="RLP77750.1"/>
    </source>
</evidence>
<dbReference type="OrthoDB" id="653003at2"/>
<evidence type="ECO:0000256" key="1">
    <source>
        <dbReference type="SAM" id="Phobius"/>
    </source>
</evidence>
<gene>
    <name evidence="2" type="ORF">D9R14_13670</name>
</gene>